<evidence type="ECO:0000256" key="6">
    <source>
        <dbReference type="ARBA" id="ARBA00023295"/>
    </source>
</evidence>
<evidence type="ECO:0000259" key="8">
    <source>
        <dbReference type="SMART" id="SM01217"/>
    </source>
</evidence>
<dbReference type="SUPFAM" id="SSF51445">
    <property type="entry name" value="(Trans)glycosidases"/>
    <property type="match status" value="1"/>
</dbReference>
<dbReference type="GO" id="GO:0008422">
    <property type="term" value="F:beta-glucosidase activity"/>
    <property type="evidence" value="ECO:0007669"/>
    <property type="project" value="UniProtKB-EC"/>
</dbReference>
<dbReference type="Pfam" id="PF00933">
    <property type="entry name" value="Glyco_hydro_3"/>
    <property type="match status" value="1"/>
</dbReference>
<dbReference type="Gene3D" id="2.60.40.10">
    <property type="entry name" value="Immunoglobulins"/>
    <property type="match status" value="1"/>
</dbReference>
<dbReference type="InterPro" id="IPR026891">
    <property type="entry name" value="Fn3-like"/>
</dbReference>
<keyword evidence="10" id="KW-1185">Reference proteome</keyword>
<dbReference type="PROSITE" id="PS51257">
    <property type="entry name" value="PROKAR_LIPOPROTEIN"/>
    <property type="match status" value="1"/>
</dbReference>
<evidence type="ECO:0000256" key="7">
    <source>
        <dbReference type="RuleBase" id="RU361161"/>
    </source>
</evidence>
<keyword evidence="4" id="KW-0732">Signal</keyword>
<accession>A0A2N3IB83</accession>
<evidence type="ECO:0000256" key="1">
    <source>
        <dbReference type="ARBA" id="ARBA00000448"/>
    </source>
</evidence>
<dbReference type="Pfam" id="PF14310">
    <property type="entry name" value="Fn3-like"/>
    <property type="match status" value="1"/>
</dbReference>
<comment type="catalytic activity">
    <reaction evidence="1">
        <text>Hydrolysis of terminal, non-reducing beta-D-glucosyl residues with release of beta-D-glucose.</text>
        <dbReference type="EC" id="3.2.1.21"/>
    </reaction>
</comment>
<keyword evidence="6 7" id="KW-0326">Glycosidase</keyword>
<feature type="domain" description="Fibronectin type III-like" evidence="8">
    <location>
        <begin position="667"/>
        <end position="736"/>
    </location>
</feature>
<proteinExistence type="inferred from homology"/>
<sequence length="747" mass="81714">MVNRFYVLGICLCLLQSCVSSLSKNDQKIEKLLSQMTIDEKIGQMCQINGFSGQIPDKIKEEIKAGNVGSILNEVDVKTVNEIQKTAIEESRLGIPLLIGRDVVHGFKTIFPIPLGQAATWNPEIVKKGAGIAAQEAYLAGVNWTFAPMIDIARDSRWGRIAESFGEDPYLVSKMAVASTEGFQGTNGSFFSNGKIAACAKHFAGYGAAEGGRDYNTTLIPEGELRDVYFKSFKAAKDAGIRTFMTGFNDLNGVPASGNQFLFRKVLREEWQFDGMVVSDWASIHELISHGFSSDEKDAARKALIAGVDMEMASTCYKNHIKELLDEGLINIDLVDDAVRNILRIKIELGLFEHPYVDENGQGEIGEKDIEKAALEAAEQSIVLLKNKNKLLPLSTKINSVAVIGPMAHEKYEQLGTWSFDADSLLSITPLEGIKNLLGNAKVNFAKGLKYTRDKNSDGFKQAIKAAKSSDVVILCVGEEAILSGEAHCRARLDLPGIQKELIQEISETGKPIVLIVMAGRALSIGDVFENADAVLYAWHPGTMGGAALANILFGKVSPSGKLPITFPKSVGQIPMHYNHKNSGRPVDPNNWPSIDKIPVKAYQTSLGNTSHYMDDGFEPLYPFGFGLSYTDFEYSDLRIETPVIAGTAELKVSVLLSNKGKCAAEEVVQVYIRDLVGDVTRPVRELKAFDRVKLKAGETKRVNFTIPASELSFHNQQMKNVVEPGKFMLWIGGDSNADLGAEFAVK</sequence>
<evidence type="ECO:0000256" key="2">
    <source>
        <dbReference type="ARBA" id="ARBA00005336"/>
    </source>
</evidence>
<keyword evidence="5 7" id="KW-0378">Hydrolase</keyword>
<evidence type="ECO:0000256" key="5">
    <source>
        <dbReference type="ARBA" id="ARBA00022801"/>
    </source>
</evidence>
<organism evidence="9 10">
    <name type="scientific">Labilibaculum manganireducens</name>
    <dbReference type="NCBI Taxonomy" id="1940525"/>
    <lineage>
        <taxon>Bacteria</taxon>
        <taxon>Pseudomonadati</taxon>
        <taxon>Bacteroidota</taxon>
        <taxon>Bacteroidia</taxon>
        <taxon>Marinilabiliales</taxon>
        <taxon>Marinifilaceae</taxon>
        <taxon>Labilibaculum</taxon>
    </lineage>
</organism>
<dbReference type="Proteomes" id="UP000233618">
    <property type="component" value="Unassembled WGS sequence"/>
</dbReference>
<evidence type="ECO:0000313" key="10">
    <source>
        <dbReference type="Proteomes" id="UP000233618"/>
    </source>
</evidence>
<dbReference type="InterPro" id="IPR051915">
    <property type="entry name" value="Cellulose_Degrad_GH3"/>
</dbReference>
<dbReference type="FunFam" id="2.60.40.10:FF:000495">
    <property type="entry name" value="Periplasmic beta-glucosidase"/>
    <property type="match status" value="1"/>
</dbReference>
<dbReference type="EMBL" id="MVDE01000008">
    <property type="protein sequence ID" value="PKQ67581.1"/>
    <property type="molecule type" value="Genomic_DNA"/>
</dbReference>
<dbReference type="InterPro" id="IPR036962">
    <property type="entry name" value="Glyco_hydro_3_N_sf"/>
</dbReference>
<evidence type="ECO:0000256" key="4">
    <source>
        <dbReference type="ARBA" id="ARBA00022729"/>
    </source>
</evidence>
<dbReference type="InterPro" id="IPR017853">
    <property type="entry name" value="GH"/>
</dbReference>
<dbReference type="InterPro" id="IPR002772">
    <property type="entry name" value="Glyco_hydro_3_C"/>
</dbReference>
<dbReference type="InterPro" id="IPR036881">
    <property type="entry name" value="Glyco_hydro_3_C_sf"/>
</dbReference>
<dbReference type="SUPFAM" id="SSF52279">
    <property type="entry name" value="Beta-D-glucan exohydrolase, C-terminal domain"/>
    <property type="match status" value="1"/>
</dbReference>
<dbReference type="RefSeq" id="WP_101309215.1">
    <property type="nucleotide sequence ID" value="NZ_MVDE01000008.1"/>
</dbReference>
<evidence type="ECO:0000313" key="9">
    <source>
        <dbReference type="EMBL" id="PKQ67581.1"/>
    </source>
</evidence>
<reference evidence="9 10" key="1">
    <citation type="journal article" date="2017" name="Front. Microbiol.">
        <title>Labilibaculum manganireducens gen. nov., sp. nov. and Labilibaculum filiforme sp. nov., Novel Bacteroidetes Isolated from Subsurface Sediments of the Baltic Sea.</title>
        <authorList>
            <person name="Vandieken V."/>
            <person name="Marshall I.P."/>
            <person name="Niemann H."/>
            <person name="Engelen B."/>
            <person name="Cypionka H."/>
        </authorList>
    </citation>
    <scope>NUCLEOTIDE SEQUENCE [LARGE SCALE GENOMIC DNA]</scope>
    <source>
        <strain evidence="9 10">59.10-2M</strain>
    </source>
</reference>
<dbReference type="EC" id="3.2.1.21" evidence="3"/>
<dbReference type="PANTHER" id="PTHR30620">
    <property type="entry name" value="PERIPLASMIC BETA-GLUCOSIDASE-RELATED"/>
    <property type="match status" value="1"/>
</dbReference>
<comment type="similarity">
    <text evidence="2 7">Belongs to the glycosyl hydrolase 3 family.</text>
</comment>
<dbReference type="InterPro" id="IPR001764">
    <property type="entry name" value="Glyco_hydro_3_N"/>
</dbReference>
<comment type="caution">
    <text evidence="9">The sequence shown here is derived from an EMBL/GenBank/DDBJ whole genome shotgun (WGS) entry which is preliminary data.</text>
</comment>
<name>A0A2N3IB83_9BACT</name>
<dbReference type="InterPro" id="IPR013783">
    <property type="entry name" value="Ig-like_fold"/>
</dbReference>
<dbReference type="FunFam" id="3.20.20.300:FF:000005">
    <property type="entry name" value="Periplasmic beta-glucosidase"/>
    <property type="match status" value="1"/>
</dbReference>
<dbReference type="AlphaFoldDB" id="A0A2N3IB83"/>
<dbReference type="PROSITE" id="PS00775">
    <property type="entry name" value="GLYCOSYL_HYDROL_F3"/>
    <property type="match status" value="1"/>
</dbReference>
<protein>
    <recommendedName>
        <fullName evidence="3">beta-glucosidase</fullName>
        <ecNumber evidence="3">3.2.1.21</ecNumber>
    </recommendedName>
</protein>
<dbReference type="GO" id="GO:0009251">
    <property type="term" value="P:glucan catabolic process"/>
    <property type="evidence" value="ECO:0007669"/>
    <property type="project" value="TreeGrafter"/>
</dbReference>
<dbReference type="SMART" id="SM01217">
    <property type="entry name" value="Fn3_like"/>
    <property type="match status" value="1"/>
</dbReference>
<gene>
    <name evidence="9" type="ORF">BZG01_07555</name>
</gene>
<dbReference type="InterPro" id="IPR019800">
    <property type="entry name" value="Glyco_hydro_3_AS"/>
</dbReference>
<dbReference type="Pfam" id="PF01915">
    <property type="entry name" value="Glyco_hydro_3_C"/>
    <property type="match status" value="1"/>
</dbReference>
<dbReference type="Gene3D" id="3.20.20.300">
    <property type="entry name" value="Glycoside hydrolase, family 3, N-terminal domain"/>
    <property type="match status" value="1"/>
</dbReference>
<dbReference type="PANTHER" id="PTHR30620:SF16">
    <property type="entry name" value="LYSOSOMAL BETA GLUCOSIDASE"/>
    <property type="match status" value="1"/>
</dbReference>
<dbReference type="PRINTS" id="PR00133">
    <property type="entry name" value="GLHYDRLASE3"/>
</dbReference>
<dbReference type="FunFam" id="3.40.50.1700:FF:000009">
    <property type="entry name" value="Periplasmic beta-glucosidase"/>
    <property type="match status" value="1"/>
</dbReference>
<evidence type="ECO:0000256" key="3">
    <source>
        <dbReference type="ARBA" id="ARBA00012744"/>
    </source>
</evidence>
<dbReference type="Gene3D" id="3.40.50.1700">
    <property type="entry name" value="Glycoside hydrolase family 3 C-terminal domain"/>
    <property type="match status" value="1"/>
</dbReference>